<dbReference type="Proteomes" id="UP000184188">
    <property type="component" value="Unassembled WGS sequence"/>
</dbReference>
<keyword evidence="5 11" id="KW-0812">Transmembrane</keyword>
<evidence type="ECO:0000313" key="13">
    <source>
        <dbReference type="Proteomes" id="UP000184188"/>
    </source>
</evidence>
<gene>
    <name evidence="12" type="ORF">ASPZODRAFT_88482</name>
</gene>
<dbReference type="PANTHER" id="PTHR28286:SF2">
    <property type="entry name" value="BACTERIORHODOPSIN _OPSIN, NOPA (EUROFUNG)"/>
    <property type="match status" value="1"/>
</dbReference>
<dbReference type="SMART" id="SM01021">
    <property type="entry name" value="Bac_rhodopsin"/>
    <property type="match status" value="1"/>
</dbReference>
<feature type="transmembrane region" description="Helical" evidence="11">
    <location>
        <begin position="45"/>
        <end position="64"/>
    </location>
</feature>
<dbReference type="OrthoDB" id="10261467at2759"/>
<evidence type="ECO:0000313" key="12">
    <source>
        <dbReference type="EMBL" id="OJJ51756.1"/>
    </source>
</evidence>
<dbReference type="FunFam" id="1.20.1070.10:FF:000160">
    <property type="entry name" value="Related to Opsin-1"/>
    <property type="match status" value="1"/>
</dbReference>
<dbReference type="Pfam" id="PF01036">
    <property type="entry name" value="Bac_rhodopsin"/>
    <property type="match status" value="1"/>
</dbReference>
<comment type="similarity">
    <text evidence="2">Belongs to the archaeal/bacterial/fungal opsin family.</text>
</comment>
<feature type="transmembrane region" description="Helical" evidence="11">
    <location>
        <begin position="250"/>
        <end position="269"/>
    </location>
</feature>
<evidence type="ECO:0000256" key="1">
    <source>
        <dbReference type="ARBA" id="ARBA00004141"/>
    </source>
</evidence>
<dbReference type="AlphaFoldDB" id="A0A1L9SX69"/>
<name>A0A1L9SX69_9EURO</name>
<dbReference type="STRING" id="1073090.A0A1L9SX69"/>
<keyword evidence="4" id="KW-0716">Sensory transduction</keyword>
<dbReference type="CDD" id="cd15028">
    <property type="entry name" value="7tm_Opsin-1_euk"/>
    <property type="match status" value="1"/>
</dbReference>
<protein>
    <recommendedName>
        <fullName evidence="14">Opsin</fullName>
    </recommendedName>
</protein>
<accession>A0A1L9SX69</accession>
<keyword evidence="10" id="KW-0675">Receptor</keyword>
<evidence type="ECO:0000256" key="5">
    <source>
        <dbReference type="ARBA" id="ARBA00022692"/>
    </source>
</evidence>
<comment type="subcellular location">
    <subcellularLocation>
        <location evidence="1">Membrane</location>
        <topology evidence="1">Multi-pass membrane protein</topology>
    </subcellularLocation>
</comment>
<evidence type="ECO:0000256" key="7">
    <source>
        <dbReference type="ARBA" id="ARBA00022989"/>
    </source>
</evidence>
<feature type="transmembrane region" description="Helical" evidence="11">
    <location>
        <begin position="220"/>
        <end position="238"/>
    </location>
</feature>
<organism evidence="12 13">
    <name type="scientific">Penicilliopsis zonata CBS 506.65</name>
    <dbReference type="NCBI Taxonomy" id="1073090"/>
    <lineage>
        <taxon>Eukaryota</taxon>
        <taxon>Fungi</taxon>
        <taxon>Dikarya</taxon>
        <taxon>Ascomycota</taxon>
        <taxon>Pezizomycotina</taxon>
        <taxon>Eurotiomycetes</taxon>
        <taxon>Eurotiomycetidae</taxon>
        <taxon>Eurotiales</taxon>
        <taxon>Aspergillaceae</taxon>
        <taxon>Penicilliopsis</taxon>
    </lineage>
</organism>
<evidence type="ECO:0008006" key="14">
    <source>
        <dbReference type="Google" id="ProtNLM"/>
    </source>
</evidence>
<evidence type="ECO:0000256" key="6">
    <source>
        <dbReference type="ARBA" id="ARBA00022925"/>
    </source>
</evidence>
<evidence type="ECO:0000256" key="10">
    <source>
        <dbReference type="ARBA" id="ARBA00023170"/>
    </source>
</evidence>
<dbReference type="EMBL" id="KV878336">
    <property type="protein sequence ID" value="OJJ51756.1"/>
    <property type="molecule type" value="Genomic_DNA"/>
</dbReference>
<keyword evidence="9 11" id="KW-0472">Membrane</keyword>
<dbReference type="GO" id="GO:0005886">
    <property type="term" value="C:plasma membrane"/>
    <property type="evidence" value="ECO:0007669"/>
    <property type="project" value="TreeGrafter"/>
</dbReference>
<dbReference type="PANTHER" id="PTHR28286">
    <property type="match status" value="1"/>
</dbReference>
<dbReference type="GO" id="GO:0009881">
    <property type="term" value="F:photoreceptor activity"/>
    <property type="evidence" value="ECO:0007669"/>
    <property type="project" value="UniProtKB-KW"/>
</dbReference>
<keyword evidence="8" id="KW-0157">Chromophore</keyword>
<dbReference type="Gene3D" id="1.20.1070.10">
    <property type="entry name" value="Rhodopsin 7-helix transmembrane proteins"/>
    <property type="match status" value="1"/>
</dbReference>
<reference evidence="13" key="1">
    <citation type="journal article" date="2017" name="Genome Biol.">
        <title>Comparative genomics reveals high biological diversity and specific adaptations in the industrially and medically important fungal genus Aspergillus.</title>
        <authorList>
            <person name="de Vries R.P."/>
            <person name="Riley R."/>
            <person name="Wiebenga A."/>
            <person name="Aguilar-Osorio G."/>
            <person name="Amillis S."/>
            <person name="Uchima C.A."/>
            <person name="Anderluh G."/>
            <person name="Asadollahi M."/>
            <person name="Askin M."/>
            <person name="Barry K."/>
            <person name="Battaglia E."/>
            <person name="Bayram O."/>
            <person name="Benocci T."/>
            <person name="Braus-Stromeyer S.A."/>
            <person name="Caldana C."/>
            <person name="Canovas D."/>
            <person name="Cerqueira G.C."/>
            <person name="Chen F."/>
            <person name="Chen W."/>
            <person name="Choi C."/>
            <person name="Clum A."/>
            <person name="Dos Santos R.A."/>
            <person name="Damasio A.R."/>
            <person name="Diallinas G."/>
            <person name="Emri T."/>
            <person name="Fekete E."/>
            <person name="Flipphi M."/>
            <person name="Freyberg S."/>
            <person name="Gallo A."/>
            <person name="Gournas C."/>
            <person name="Habgood R."/>
            <person name="Hainaut M."/>
            <person name="Harispe M.L."/>
            <person name="Henrissat B."/>
            <person name="Hilden K.S."/>
            <person name="Hope R."/>
            <person name="Hossain A."/>
            <person name="Karabika E."/>
            <person name="Karaffa L."/>
            <person name="Karanyi Z."/>
            <person name="Krasevec N."/>
            <person name="Kuo A."/>
            <person name="Kusch H."/>
            <person name="LaButti K."/>
            <person name="Lagendijk E.L."/>
            <person name="Lapidus A."/>
            <person name="Levasseur A."/>
            <person name="Lindquist E."/>
            <person name="Lipzen A."/>
            <person name="Logrieco A.F."/>
            <person name="MacCabe A."/>
            <person name="Maekelae M.R."/>
            <person name="Malavazi I."/>
            <person name="Melin P."/>
            <person name="Meyer V."/>
            <person name="Mielnichuk N."/>
            <person name="Miskei M."/>
            <person name="Molnar A.P."/>
            <person name="Mule G."/>
            <person name="Ngan C.Y."/>
            <person name="Orejas M."/>
            <person name="Orosz E."/>
            <person name="Ouedraogo J.P."/>
            <person name="Overkamp K.M."/>
            <person name="Park H.-S."/>
            <person name="Perrone G."/>
            <person name="Piumi F."/>
            <person name="Punt P.J."/>
            <person name="Ram A.F."/>
            <person name="Ramon A."/>
            <person name="Rauscher S."/>
            <person name="Record E."/>
            <person name="Riano-Pachon D.M."/>
            <person name="Robert V."/>
            <person name="Roehrig J."/>
            <person name="Ruller R."/>
            <person name="Salamov A."/>
            <person name="Salih N.S."/>
            <person name="Samson R.A."/>
            <person name="Sandor E."/>
            <person name="Sanguinetti M."/>
            <person name="Schuetze T."/>
            <person name="Sepcic K."/>
            <person name="Shelest E."/>
            <person name="Sherlock G."/>
            <person name="Sophianopoulou V."/>
            <person name="Squina F.M."/>
            <person name="Sun H."/>
            <person name="Susca A."/>
            <person name="Todd R.B."/>
            <person name="Tsang A."/>
            <person name="Unkles S.E."/>
            <person name="van de Wiele N."/>
            <person name="van Rossen-Uffink D."/>
            <person name="Oliveira J.V."/>
            <person name="Vesth T.C."/>
            <person name="Visser J."/>
            <person name="Yu J.-H."/>
            <person name="Zhou M."/>
            <person name="Andersen M.R."/>
            <person name="Archer D.B."/>
            <person name="Baker S.E."/>
            <person name="Benoit I."/>
            <person name="Brakhage A.A."/>
            <person name="Braus G.H."/>
            <person name="Fischer R."/>
            <person name="Frisvad J.C."/>
            <person name="Goldman G.H."/>
            <person name="Houbraken J."/>
            <person name="Oakley B."/>
            <person name="Pocsi I."/>
            <person name="Scazzocchio C."/>
            <person name="Seiboth B."/>
            <person name="vanKuyk P.A."/>
            <person name="Wortman J."/>
            <person name="Dyer P.S."/>
            <person name="Grigoriev I.V."/>
        </authorList>
    </citation>
    <scope>NUCLEOTIDE SEQUENCE [LARGE SCALE GENOMIC DNA]</scope>
    <source>
        <strain evidence="13">CBS 506.65</strain>
    </source>
</reference>
<keyword evidence="3" id="KW-0600">Photoreceptor protein</keyword>
<dbReference type="GO" id="GO:0005783">
    <property type="term" value="C:endoplasmic reticulum"/>
    <property type="evidence" value="ECO:0007669"/>
    <property type="project" value="TreeGrafter"/>
</dbReference>
<evidence type="ECO:0000256" key="2">
    <source>
        <dbReference type="ARBA" id="ARBA00008130"/>
    </source>
</evidence>
<evidence type="ECO:0000256" key="9">
    <source>
        <dbReference type="ARBA" id="ARBA00023136"/>
    </source>
</evidence>
<sequence>MIQPTLLGHKTFPLPTSTPSVGPVPTVVPGTEPIFQEIGTTGQRTLWVVVVLMALSSLVFYVLTARAPLPKRTFHTLVSLSTTISFFVYLALATGEGITWKRDRIHESHKHVPDTHEYYFRQVFWLRYVNWFLTGPLALLSLTLLSGLPGAYFVVAVAADWAMLGTGLLGTFAGHKNVRWVWFALSCISYMVLAHHIILHGQRAANNKDVQTKRFYGSMASVSLLVKVLYPIALAAGALDLKISLDTETVLFAILDIFAQGLLGYWLLLAHDSHTDITLYVDGFWAHGIGNEGAIRIEEEGP</sequence>
<feature type="transmembrane region" description="Helical" evidence="11">
    <location>
        <begin position="180"/>
        <end position="199"/>
    </location>
</feature>
<dbReference type="GeneID" id="34616792"/>
<evidence type="ECO:0000256" key="8">
    <source>
        <dbReference type="ARBA" id="ARBA00022991"/>
    </source>
</evidence>
<keyword evidence="6" id="KW-0681">Retinal protein</keyword>
<dbReference type="VEuPathDB" id="FungiDB:ASPZODRAFT_88482"/>
<dbReference type="PRINTS" id="PR00251">
    <property type="entry name" value="BACTRLOPSIN"/>
</dbReference>
<dbReference type="SUPFAM" id="SSF81321">
    <property type="entry name" value="Family A G protein-coupled receptor-like"/>
    <property type="match status" value="1"/>
</dbReference>
<dbReference type="RefSeq" id="XP_022586266.1">
    <property type="nucleotide sequence ID" value="XM_022730328.1"/>
</dbReference>
<keyword evidence="7 11" id="KW-1133">Transmembrane helix</keyword>
<evidence type="ECO:0000256" key="4">
    <source>
        <dbReference type="ARBA" id="ARBA00022606"/>
    </source>
</evidence>
<evidence type="ECO:0000256" key="3">
    <source>
        <dbReference type="ARBA" id="ARBA00022543"/>
    </source>
</evidence>
<evidence type="ECO:0000256" key="11">
    <source>
        <dbReference type="SAM" id="Phobius"/>
    </source>
</evidence>
<keyword evidence="13" id="KW-1185">Reference proteome</keyword>
<proteinExistence type="inferred from homology"/>
<dbReference type="GO" id="GO:0007602">
    <property type="term" value="P:phototransduction"/>
    <property type="evidence" value="ECO:0007669"/>
    <property type="project" value="UniProtKB-KW"/>
</dbReference>
<feature type="transmembrane region" description="Helical" evidence="11">
    <location>
        <begin position="76"/>
        <end position="94"/>
    </location>
</feature>
<dbReference type="InterPro" id="IPR001425">
    <property type="entry name" value="Arc/bac/fun_rhodopsins"/>
</dbReference>